<sequence length="74" mass="8147">MVTEARGTPFSYGTLRRRIAGTGTERLEILGFDPMALVRMSGADDSSDDTVFVEQSQLRFDFLRDSVTTGLTPS</sequence>
<dbReference type="Proteomes" id="UP000646776">
    <property type="component" value="Unassembled WGS sequence"/>
</dbReference>
<gene>
    <name evidence="1" type="ORF">GCM10010226_88490</name>
</gene>
<proteinExistence type="predicted"/>
<dbReference type="AlphaFoldDB" id="A0A918HT04"/>
<keyword evidence="2" id="KW-1185">Reference proteome</keyword>
<evidence type="ECO:0000313" key="1">
    <source>
        <dbReference type="EMBL" id="GGT97384.1"/>
    </source>
</evidence>
<name>A0A918HT04_9ACTN</name>
<protein>
    <submittedName>
        <fullName evidence="1">Uncharacterized protein</fullName>
    </submittedName>
</protein>
<reference evidence="1" key="1">
    <citation type="journal article" date="2014" name="Int. J. Syst. Evol. Microbiol.">
        <title>Complete genome sequence of Corynebacterium casei LMG S-19264T (=DSM 44701T), isolated from a smear-ripened cheese.</title>
        <authorList>
            <consortium name="US DOE Joint Genome Institute (JGI-PGF)"/>
            <person name="Walter F."/>
            <person name="Albersmeier A."/>
            <person name="Kalinowski J."/>
            <person name="Ruckert C."/>
        </authorList>
    </citation>
    <scope>NUCLEOTIDE SEQUENCE</scope>
    <source>
        <strain evidence="1">JCM 4125</strain>
    </source>
</reference>
<comment type="caution">
    <text evidence="1">The sequence shown here is derived from an EMBL/GenBank/DDBJ whole genome shotgun (WGS) entry which is preliminary data.</text>
</comment>
<organism evidence="1 2">
    <name type="scientific">Streptomyces phaeofaciens</name>
    <dbReference type="NCBI Taxonomy" id="68254"/>
    <lineage>
        <taxon>Bacteria</taxon>
        <taxon>Bacillati</taxon>
        <taxon>Actinomycetota</taxon>
        <taxon>Actinomycetes</taxon>
        <taxon>Kitasatosporales</taxon>
        <taxon>Streptomycetaceae</taxon>
        <taxon>Streptomyces</taxon>
    </lineage>
</organism>
<reference evidence="1" key="2">
    <citation type="submission" date="2020-09" db="EMBL/GenBank/DDBJ databases">
        <authorList>
            <person name="Sun Q."/>
            <person name="Ohkuma M."/>
        </authorList>
    </citation>
    <scope>NUCLEOTIDE SEQUENCE</scope>
    <source>
        <strain evidence="1">JCM 4125</strain>
    </source>
</reference>
<accession>A0A918HT04</accession>
<evidence type="ECO:0000313" key="2">
    <source>
        <dbReference type="Proteomes" id="UP000646776"/>
    </source>
</evidence>
<dbReference type="EMBL" id="BMSA01000053">
    <property type="protein sequence ID" value="GGT97384.1"/>
    <property type="molecule type" value="Genomic_DNA"/>
</dbReference>